<name>A0A343YNB7_9MOLL</name>
<reference evidence="10" key="1">
    <citation type="journal article" date="2018" name="Mol. Phylogenet. Evol.">
        <title>Mitogenomics reveals phylogenetic relationships of caudofoveate aplacophoran molluscs.</title>
        <authorList>
            <person name="Mikkelsen N.T."/>
            <person name="Kocot K.M."/>
            <person name="Halanych K.M."/>
        </authorList>
    </citation>
    <scope>NUCLEOTIDE SEQUENCE</scope>
</reference>
<dbReference type="EMBL" id="MF579533">
    <property type="protein sequence ID" value="AWL21424.1"/>
    <property type="molecule type" value="Genomic_DNA"/>
</dbReference>
<feature type="transmembrane region" description="Helical" evidence="9">
    <location>
        <begin position="170"/>
        <end position="190"/>
    </location>
</feature>
<keyword evidence="4 7" id="KW-0812">Transmembrane</keyword>
<feature type="transmembrane region" description="Helical" evidence="9">
    <location>
        <begin position="255"/>
        <end position="273"/>
    </location>
</feature>
<gene>
    <name evidence="10" type="primary">ND1</name>
</gene>
<dbReference type="GO" id="GO:0005743">
    <property type="term" value="C:mitochondrial inner membrane"/>
    <property type="evidence" value="ECO:0007669"/>
    <property type="project" value="UniProtKB-SubCell"/>
</dbReference>
<feature type="transmembrane region" description="Helical" evidence="9">
    <location>
        <begin position="6"/>
        <end position="24"/>
    </location>
</feature>
<organism evidence="10">
    <name type="scientific">Scutopus robustus</name>
    <dbReference type="NCBI Taxonomy" id="2109553"/>
    <lineage>
        <taxon>Eukaryota</taxon>
        <taxon>Metazoa</taxon>
        <taxon>Spiralia</taxon>
        <taxon>Lophotrochozoa</taxon>
        <taxon>Mollusca</taxon>
        <taxon>Aplacophora</taxon>
        <taxon>Caudofoveata</taxon>
        <taxon>Limifossorimorpha</taxon>
        <taxon>Limifossorida</taxon>
        <taxon>Scutopodidae</taxon>
        <taxon>Scutopus</taxon>
    </lineage>
</organism>
<feature type="transmembrane region" description="Helical" evidence="9">
    <location>
        <begin position="141"/>
        <end position="158"/>
    </location>
</feature>
<dbReference type="GO" id="GO:0009060">
    <property type="term" value="P:aerobic respiration"/>
    <property type="evidence" value="ECO:0007669"/>
    <property type="project" value="TreeGrafter"/>
</dbReference>
<evidence type="ECO:0000256" key="2">
    <source>
        <dbReference type="ARBA" id="ARBA00010535"/>
    </source>
</evidence>
<dbReference type="CTD" id="4535"/>
<sequence>MSNVGSVFFLLICVLVAVAFFTMLERKVLGYMALRKGPNKVGFLGVLQPMSDAVKLFTKEFSLPSGTFGFLFISGPIFNLFLMLSFWLVFPFFYLIEEMTLGFLYFLCLSSLSVYALMLSGWSSTSKFALLGAYRAVSQTISYEISMVFVLLIPFFSLKGFDFSCMASSGPWFLFLSLPLFCMWMFSLLAEANRAPMDMAEGESELVSGFNVEYSGGGFAMVFMAEYGSILLLSVLTVVVFGGGFFFFVSSPFFFSMKFIAFSFFFVWVRAAYPRIRYNILMDITWKCFLPVSVSLVFCGIGMLWLFS</sequence>
<comment type="catalytic activity">
    <reaction evidence="8">
        <text>a ubiquinone + NADH + 5 H(+)(in) = a ubiquinol + NAD(+) + 4 H(+)(out)</text>
        <dbReference type="Rhea" id="RHEA:29091"/>
        <dbReference type="Rhea" id="RHEA-COMP:9565"/>
        <dbReference type="Rhea" id="RHEA-COMP:9566"/>
        <dbReference type="ChEBI" id="CHEBI:15378"/>
        <dbReference type="ChEBI" id="CHEBI:16389"/>
        <dbReference type="ChEBI" id="CHEBI:17976"/>
        <dbReference type="ChEBI" id="CHEBI:57540"/>
        <dbReference type="ChEBI" id="CHEBI:57945"/>
        <dbReference type="EC" id="7.1.1.2"/>
    </reaction>
</comment>
<feature type="transmembrane region" description="Helical" evidence="9">
    <location>
        <begin position="102"/>
        <end position="120"/>
    </location>
</feature>
<comment type="similarity">
    <text evidence="2 7">Belongs to the complex I subunit 1 family.</text>
</comment>
<comment type="subcellular location">
    <subcellularLocation>
        <location evidence="1">Membrane</location>
        <topology evidence="1">Multi-pass membrane protein</topology>
    </subcellularLocation>
    <subcellularLocation>
        <location evidence="7">Mitochondrion inner membrane</location>
        <topology evidence="7">Multi-pass membrane protein</topology>
    </subcellularLocation>
</comment>
<keyword evidence="6 9" id="KW-0472">Membrane</keyword>
<feature type="transmembrane region" description="Helical" evidence="9">
    <location>
        <begin position="68"/>
        <end position="96"/>
    </location>
</feature>
<dbReference type="Pfam" id="PF00146">
    <property type="entry name" value="NADHdh"/>
    <property type="match status" value="1"/>
</dbReference>
<evidence type="ECO:0000256" key="1">
    <source>
        <dbReference type="ARBA" id="ARBA00004141"/>
    </source>
</evidence>
<keyword evidence="8" id="KW-0830">Ubiquinone</keyword>
<dbReference type="InterPro" id="IPR018086">
    <property type="entry name" value="NADH_UbQ_OxRdtase_su1_CS"/>
</dbReference>
<dbReference type="AlphaFoldDB" id="A0A343YNB7"/>
<evidence type="ECO:0000256" key="7">
    <source>
        <dbReference type="RuleBase" id="RU000471"/>
    </source>
</evidence>
<evidence type="ECO:0000256" key="9">
    <source>
        <dbReference type="SAM" id="Phobius"/>
    </source>
</evidence>
<keyword evidence="8 10" id="KW-0496">Mitochondrion</keyword>
<keyword evidence="7" id="KW-0520">NAD</keyword>
<dbReference type="PANTHER" id="PTHR11432">
    <property type="entry name" value="NADH DEHYDROGENASE SUBUNIT 1"/>
    <property type="match status" value="1"/>
</dbReference>
<protein>
    <recommendedName>
        <fullName evidence="3 8">NADH-ubiquinone oxidoreductase chain 1</fullName>
        <ecNumber evidence="8">7.1.1.2</ecNumber>
    </recommendedName>
</protein>
<proteinExistence type="inferred from homology"/>
<evidence type="ECO:0000256" key="8">
    <source>
        <dbReference type="RuleBase" id="RU000473"/>
    </source>
</evidence>
<feature type="transmembrane region" description="Helical" evidence="9">
    <location>
        <begin position="285"/>
        <end position="307"/>
    </location>
</feature>
<dbReference type="HAMAP" id="MF_01350">
    <property type="entry name" value="NDH1_NuoH"/>
    <property type="match status" value="1"/>
</dbReference>
<geneLocation type="mitochondrion" evidence="10"/>
<feature type="transmembrane region" description="Helical" evidence="9">
    <location>
        <begin position="230"/>
        <end position="249"/>
    </location>
</feature>
<keyword evidence="5 9" id="KW-1133">Transmembrane helix</keyword>
<dbReference type="GO" id="GO:0003954">
    <property type="term" value="F:NADH dehydrogenase activity"/>
    <property type="evidence" value="ECO:0007669"/>
    <property type="project" value="TreeGrafter"/>
</dbReference>
<evidence type="ECO:0000313" key="10">
    <source>
        <dbReference type="EMBL" id="AWL21424.1"/>
    </source>
</evidence>
<evidence type="ECO:0000256" key="4">
    <source>
        <dbReference type="ARBA" id="ARBA00022692"/>
    </source>
</evidence>
<evidence type="ECO:0000256" key="3">
    <source>
        <dbReference type="ARBA" id="ARBA00021009"/>
    </source>
</evidence>
<dbReference type="GO" id="GO:0008137">
    <property type="term" value="F:NADH dehydrogenase (ubiquinone) activity"/>
    <property type="evidence" value="ECO:0007669"/>
    <property type="project" value="UniProtKB-EC"/>
</dbReference>
<dbReference type="PROSITE" id="PS00667">
    <property type="entry name" value="COMPLEX1_ND1_1"/>
    <property type="match status" value="1"/>
</dbReference>
<evidence type="ECO:0000256" key="6">
    <source>
        <dbReference type="ARBA" id="ARBA00023136"/>
    </source>
</evidence>
<dbReference type="InterPro" id="IPR001694">
    <property type="entry name" value="NADH_UbQ_OxRdtase_su1/FPO"/>
</dbReference>
<dbReference type="GeneID" id="37502749"/>
<evidence type="ECO:0000256" key="5">
    <source>
        <dbReference type="ARBA" id="ARBA00022989"/>
    </source>
</evidence>
<accession>A0A343YNB7</accession>
<dbReference type="PANTHER" id="PTHR11432:SF3">
    <property type="entry name" value="NADH-UBIQUINONE OXIDOREDUCTASE CHAIN 1"/>
    <property type="match status" value="1"/>
</dbReference>
<dbReference type="RefSeq" id="YP_009499363.1">
    <property type="nucleotide sequence ID" value="NC_038081.1"/>
</dbReference>
<dbReference type="EC" id="7.1.1.2" evidence="8"/>